<name>A0A6D2LLC5_9BRAS</name>
<dbReference type="Pfam" id="PF00646">
    <property type="entry name" value="F-box"/>
    <property type="match status" value="1"/>
</dbReference>
<dbReference type="SUPFAM" id="SSF81383">
    <property type="entry name" value="F-box domain"/>
    <property type="match status" value="1"/>
</dbReference>
<dbReference type="NCBIfam" id="TIGR01640">
    <property type="entry name" value="F_box_assoc_1"/>
    <property type="match status" value="1"/>
</dbReference>
<evidence type="ECO:0000259" key="1">
    <source>
        <dbReference type="SMART" id="SM00256"/>
    </source>
</evidence>
<dbReference type="EMBL" id="CACVBM020001840">
    <property type="protein sequence ID" value="CAA7060805.1"/>
    <property type="molecule type" value="Genomic_DNA"/>
</dbReference>
<organism evidence="2 3">
    <name type="scientific">Microthlaspi erraticum</name>
    <dbReference type="NCBI Taxonomy" id="1685480"/>
    <lineage>
        <taxon>Eukaryota</taxon>
        <taxon>Viridiplantae</taxon>
        <taxon>Streptophyta</taxon>
        <taxon>Embryophyta</taxon>
        <taxon>Tracheophyta</taxon>
        <taxon>Spermatophyta</taxon>
        <taxon>Magnoliopsida</taxon>
        <taxon>eudicotyledons</taxon>
        <taxon>Gunneridae</taxon>
        <taxon>Pentapetalae</taxon>
        <taxon>rosids</taxon>
        <taxon>malvids</taxon>
        <taxon>Brassicales</taxon>
        <taxon>Brassicaceae</taxon>
        <taxon>Coluteocarpeae</taxon>
        <taxon>Microthlaspi</taxon>
    </lineage>
</organism>
<dbReference type="AlphaFoldDB" id="A0A6D2LLC5"/>
<dbReference type="InterPro" id="IPR036047">
    <property type="entry name" value="F-box-like_dom_sf"/>
</dbReference>
<comment type="caution">
    <text evidence="2">The sequence shown here is derived from an EMBL/GenBank/DDBJ whole genome shotgun (WGS) entry which is preliminary data.</text>
</comment>
<proteinExistence type="predicted"/>
<dbReference type="InterPro" id="IPR017451">
    <property type="entry name" value="F-box-assoc_interact_dom"/>
</dbReference>
<reference evidence="2" key="1">
    <citation type="submission" date="2020-01" db="EMBL/GenBank/DDBJ databases">
        <authorList>
            <person name="Mishra B."/>
        </authorList>
    </citation>
    <scope>NUCLEOTIDE SEQUENCE [LARGE SCALE GENOMIC DNA]</scope>
</reference>
<evidence type="ECO:0000313" key="3">
    <source>
        <dbReference type="Proteomes" id="UP000467841"/>
    </source>
</evidence>
<dbReference type="InterPro" id="IPR013187">
    <property type="entry name" value="F-box-assoc_dom_typ3"/>
</dbReference>
<keyword evidence="3" id="KW-1185">Reference proteome</keyword>
<dbReference type="SMART" id="SM00256">
    <property type="entry name" value="FBOX"/>
    <property type="match status" value="1"/>
</dbReference>
<feature type="domain" description="F-box" evidence="1">
    <location>
        <begin position="4"/>
        <end position="44"/>
    </location>
</feature>
<dbReference type="PANTHER" id="PTHR31111:SF60">
    <property type="entry name" value="F-BOX DOMAIN-CONTAINING PROTEIN"/>
    <property type="match status" value="1"/>
</dbReference>
<dbReference type="PANTHER" id="PTHR31111">
    <property type="entry name" value="BNAA05G37150D PROTEIN-RELATED"/>
    <property type="match status" value="1"/>
</dbReference>
<accession>A0A6D2LLC5</accession>
<dbReference type="Pfam" id="PF08268">
    <property type="entry name" value="FBA_3"/>
    <property type="match status" value="1"/>
</dbReference>
<dbReference type="OrthoDB" id="1106730at2759"/>
<protein>
    <recommendedName>
        <fullName evidence="1">F-box domain-containing protein</fullName>
    </recommendedName>
</protein>
<dbReference type="InterPro" id="IPR001810">
    <property type="entry name" value="F-box_dom"/>
</dbReference>
<sequence>MEALHSDIQMKILLHLPPKPLGRCVCVSKKWASMIREKQFRDLYLLRSMTRPRMMFTIKISETDAYVHSVHQAEEPFLSSDKRRMHVPLEYTSMSQSIRGLICLRNGFKFALWNPSINKHLTLPEIQHPRELATITSFLGYDEATDVHKVLYMAIYVYDRPSRAKEFQVLTVGGSWRRVRCKHRHYPLTDGLCKGGVLYYGATSGRGKKSLVMSFNVSSEKFSVIDLPEEVKLGNICYVWKLVNYNGEVALVHDNYVNGVVRMWVRNGVSGEWRRDFVEIPRWREIVGDVYFSFRGTVGSGELVFTAHVHRDSSDFILYYNRVTQNLRRFIAVGQDVGHLPHVETFLDHVDSVFLI</sequence>
<evidence type="ECO:0000313" key="2">
    <source>
        <dbReference type="EMBL" id="CAA7060805.1"/>
    </source>
</evidence>
<dbReference type="Proteomes" id="UP000467841">
    <property type="component" value="Unassembled WGS sequence"/>
</dbReference>
<gene>
    <name evidence="2" type="ORF">MERR_LOCUS48041</name>
</gene>